<comment type="caution">
    <text evidence="3">The sequence shown here is derived from an EMBL/GenBank/DDBJ whole genome shotgun (WGS) entry which is preliminary data.</text>
</comment>
<proteinExistence type="predicted"/>
<evidence type="ECO:0008006" key="5">
    <source>
        <dbReference type="Google" id="ProtNLM"/>
    </source>
</evidence>
<sequence length="869" mass="92534">MPQVAVAVAAAAAASAAQAAAAAFVAGWVAAIAGAVVGAAISYAGAMVFAKKGSSGGFDGVGGATRMVRQPITSRRLVYGDTLVSGPITFLSVTGNKRFLHVLITLAGHSVEQIGDVYFGDTLVLSGARSGEADGKYRDFAQFYKGTGTDDGDAELLSVMRSYHPEWASQHMQRGCAKLYCVLGWDSKLYAAGIPQIRALVKGKDDILDPRTGERGYTNNWALCVADYATSPFGIDAPWADIATDTLIASANISDEEITLADGGTEKRYTINGVIDTENPTGDNLKELINPGAGLVVNAGGQWRILAGAWRPPVVTIDESWLTGPIKARPRRSKRDLFNVVRGVYAGPASLWQPTDLPVLKSETFIAEDDGQEIPADREYLFTSSAAAGQRLQKIALYKNRLQAEVDLQCNLFAMQVTVGDVVRFSRAAWGWVNKEFEVVQWSLVWRDDGDVPYLGVDLTLAETGAEVYDWDASEEKIVAVSQASTQPGMGDVDPPDGLDVTEVLYSTRDGSGIKAKAVLTAGASPDALVQSYHFEYRELGVLEWTALPQSISPVMEVFDFAPGVYDFRVVAVNRVGASSDPVQVRKEIYGLAGKPQTPVGLTVSTSGGYALLRWSQSPDLDVRQGGQCRFRRSPALSDPLVSESATIGDPLPGSDTMAVLPLKTGCYLLQFVDSSGTPSDAAWVASDGATVLPFSNVGEVSEAPVWAGEFDDTGVDDGKLVLSGAGLIDGVADFDAIASFDALGGIVASGAYRHAAGFDFGGMARRRLVADFDLAVVSVIDTVDQRSGLVDSWASFDGEVAGEGDASVWYRTTANDPDDAGAVWSAWQRLDTAEVYCRGVQFETRLSVSDQSYNLELSTLRVRADALA</sequence>
<dbReference type="EMBL" id="NWTK01000005">
    <property type="protein sequence ID" value="PKR54397.1"/>
    <property type="molecule type" value="Genomic_DNA"/>
</dbReference>
<evidence type="ECO:0000256" key="1">
    <source>
        <dbReference type="SAM" id="Phobius"/>
    </source>
</evidence>
<dbReference type="CDD" id="cd00063">
    <property type="entry name" value="FN3"/>
    <property type="match status" value="1"/>
</dbReference>
<keyword evidence="2" id="KW-0732">Signal</keyword>
<dbReference type="SUPFAM" id="SSF49265">
    <property type="entry name" value="Fibronectin type III"/>
    <property type="match status" value="1"/>
</dbReference>
<keyword evidence="1" id="KW-0812">Transmembrane</keyword>
<feature type="transmembrane region" description="Helical" evidence="1">
    <location>
        <begin position="29"/>
        <end position="50"/>
    </location>
</feature>
<dbReference type="InterPro" id="IPR036116">
    <property type="entry name" value="FN3_sf"/>
</dbReference>
<dbReference type="Proteomes" id="UP000233597">
    <property type="component" value="Unassembled WGS sequence"/>
</dbReference>
<dbReference type="RefSeq" id="WP_101265981.1">
    <property type="nucleotide sequence ID" value="NZ_NWTK01000005.1"/>
</dbReference>
<evidence type="ECO:0000313" key="3">
    <source>
        <dbReference type="EMBL" id="PKR54397.1"/>
    </source>
</evidence>
<dbReference type="AlphaFoldDB" id="A0A2N3KV29"/>
<dbReference type="OrthoDB" id="7357280at2"/>
<protein>
    <recommendedName>
        <fullName evidence="5">Tip attachment protein J domain-containing protein</fullName>
    </recommendedName>
</protein>
<feature type="chain" id="PRO_5014897786" description="Tip attachment protein J domain-containing protein" evidence="2">
    <location>
        <begin position="20"/>
        <end position="869"/>
    </location>
</feature>
<gene>
    <name evidence="3" type="ORF">COO20_09715</name>
</gene>
<reference evidence="3 4" key="1">
    <citation type="submission" date="2017-09" db="EMBL/GenBank/DDBJ databases">
        <title>Biodiversity and function of Thalassospira species in the particle-attached aromatic-hydrocarbon-degrading consortia from the surface seawater of the South China Sea.</title>
        <authorList>
            <person name="Dong C."/>
            <person name="Liu R."/>
            <person name="Shao Z."/>
        </authorList>
    </citation>
    <scope>NUCLEOTIDE SEQUENCE [LARGE SCALE GENOMIC DNA]</scope>
    <source>
        <strain evidence="3 4">CSC1P2</strain>
    </source>
</reference>
<evidence type="ECO:0000256" key="2">
    <source>
        <dbReference type="SAM" id="SignalP"/>
    </source>
</evidence>
<evidence type="ECO:0000313" key="4">
    <source>
        <dbReference type="Proteomes" id="UP000233597"/>
    </source>
</evidence>
<dbReference type="InterPro" id="IPR003961">
    <property type="entry name" value="FN3_dom"/>
</dbReference>
<keyword evidence="1" id="KW-1133">Transmembrane helix</keyword>
<feature type="signal peptide" evidence="2">
    <location>
        <begin position="1"/>
        <end position="19"/>
    </location>
</feature>
<accession>A0A2N3KV29</accession>
<name>A0A2N3KV29_9PROT</name>
<keyword evidence="1" id="KW-0472">Membrane</keyword>
<organism evidence="3 4">
    <name type="scientific">Thalassospira marina</name>
    <dbReference type="NCBI Taxonomy" id="2048283"/>
    <lineage>
        <taxon>Bacteria</taxon>
        <taxon>Pseudomonadati</taxon>
        <taxon>Pseudomonadota</taxon>
        <taxon>Alphaproteobacteria</taxon>
        <taxon>Rhodospirillales</taxon>
        <taxon>Thalassospiraceae</taxon>
        <taxon>Thalassospira</taxon>
    </lineage>
</organism>